<feature type="transmembrane region" description="Helical" evidence="6">
    <location>
        <begin position="393"/>
        <end position="416"/>
    </location>
</feature>
<dbReference type="Gene3D" id="1.20.210.10">
    <property type="entry name" value="Cytochrome c oxidase-like, subunit I domain"/>
    <property type="match status" value="1"/>
</dbReference>
<dbReference type="GO" id="GO:0004129">
    <property type="term" value="F:cytochrome-c oxidase activity"/>
    <property type="evidence" value="ECO:0007669"/>
    <property type="project" value="InterPro"/>
</dbReference>
<feature type="transmembrane region" description="Helical" evidence="6">
    <location>
        <begin position="265"/>
        <end position="288"/>
    </location>
</feature>
<evidence type="ECO:0000256" key="3">
    <source>
        <dbReference type="ARBA" id="ARBA00022989"/>
    </source>
</evidence>
<keyword evidence="4 6" id="KW-0472">Membrane</keyword>
<dbReference type="PRINTS" id="PR01165">
    <property type="entry name" value="CYCOXIDASEI"/>
</dbReference>
<feature type="transmembrane region" description="Helical" evidence="6">
    <location>
        <begin position="477"/>
        <end position="496"/>
    </location>
</feature>
<dbReference type="PANTHER" id="PTHR10422:SF18">
    <property type="entry name" value="CYTOCHROME C OXIDASE SUBUNIT 1"/>
    <property type="match status" value="1"/>
</dbReference>
<evidence type="ECO:0000256" key="1">
    <source>
        <dbReference type="ARBA" id="ARBA00004141"/>
    </source>
</evidence>
<feature type="transmembrane region" description="Helical" evidence="6">
    <location>
        <begin position="348"/>
        <end position="373"/>
    </location>
</feature>
<feature type="region of interest" description="Disordered" evidence="5">
    <location>
        <begin position="695"/>
        <end position="718"/>
    </location>
</feature>
<dbReference type="GO" id="GO:0016020">
    <property type="term" value="C:membrane"/>
    <property type="evidence" value="ECO:0007669"/>
    <property type="project" value="UniProtKB-SubCell"/>
</dbReference>
<dbReference type="PANTHER" id="PTHR10422">
    <property type="entry name" value="CYTOCHROME C OXIDASE SUBUNIT 1"/>
    <property type="match status" value="1"/>
</dbReference>
<dbReference type="GO" id="GO:0015990">
    <property type="term" value="P:electron transport coupled proton transport"/>
    <property type="evidence" value="ECO:0007669"/>
    <property type="project" value="TreeGrafter"/>
</dbReference>
<sequence>MRQKHYLGALLALSLLLALTPQLGALPSGINGASINNGCSCHSSVADESVIPSIEGLPETFVAGEAYILDISFTGGPDAGGENLGGFNLKVDRGSLVAVDESVQIMESSATHTEEGNDQRAWQIEWVTPSSDNVVAEFVLLVNSVNGDSTANSEDHWNVLEFKVAGVNAGSGSLIDIDEPAWLIIVGALLVIILHIVIVLWRKENFGKAELIHWLSTTNHKDIGLLYLWASIIFTVIGLALSILIRLQLMVPNNDFMTGGLFNEAVTMHGAVMVLFAVSPMAFAFANYMVPLQIGARDMAFPRLNAFSFWAYVLGGLTAASGFFFGGAANVGWTFYSPLTSIEYTPGAGVSLAGAGLVLLILSVTASTINFLVTILRHRIPSMGLMQMPMYTWTMLFTVILMLVIFPALLGAVLMLVGDRVFGTMFFDPSIDGTTWWLHIFWFFGHPEVYVVLLPGLGMAMEIVPTFVRRHLYGRRIILWALTVATVLSVLVWAHHMFLTGIDPTFRKIESIGTELITVPFGLVYLSLLGTFYKSKPDFTKLPLAFVMGAIGIFLIGGITGVYLSSLAMDVQLRGTYYLVAHFHYTLGSVAVMTLGGIYYWYPKIFGRMLDRTLGWWHFWLTFLGINLTFIPLFGMWDMPRRIYVYEESTGWATEQMFSTIGSLVVFVAQLIFFWNFIRSMKSGDEAGDNPWNATTFEWSTSSPPPKHDFDVLPEMTE</sequence>
<accession>A0A381SR76</accession>
<dbReference type="PROSITE" id="PS00077">
    <property type="entry name" value="COX1_CUB"/>
    <property type="match status" value="1"/>
</dbReference>
<evidence type="ECO:0000256" key="5">
    <source>
        <dbReference type="SAM" id="MobiDB-lite"/>
    </source>
</evidence>
<dbReference type="EMBL" id="UINC01003463">
    <property type="protein sequence ID" value="SVA06535.1"/>
    <property type="molecule type" value="Genomic_DNA"/>
</dbReference>
<protein>
    <recommendedName>
        <fullName evidence="7">Cytochrome oxidase subunit I profile domain-containing protein</fullName>
    </recommendedName>
</protein>
<evidence type="ECO:0000256" key="6">
    <source>
        <dbReference type="SAM" id="Phobius"/>
    </source>
</evidence>
<proteinExistence type="predicted"/>
<feature type="transmembrane region" description="Helical" evidence="6">
    <location>
        <begin position="309"/>
        <end position="336"/>
    </location>
</feature>
<dbReference type="GO" id="GO:0020037">
    <property type="term" value="F:heme binding"/>
    <property type="evidence" value="ECO:0007669"/>
    <property type="project" value="InterPro"/>
</dbReference>
<dbReference type="PROSITE" id="PS50855">
    <property type="entry name" value="COX1"/>
    <property type="match status" value="1"/>
</dbReference>
<dbReference type="InterPro" id="IPR036927">
    <property type="entry name" value="Cyt_c_oxase-like_su1_sf"/>
</dbReference>
<dbReference type="GO" id="GO:0009060">
    <property type="term" value="P:aerobic respiration"/>
    <property type="evidence" value="ECO:0007669"/>
    <property type="project" value="InterPro"/>
</dbReference>
<dbReference type="InterPro" id="IPR023616">
    <property type="entry name" value="Cyt_c_oxase-like_su1_dom"/>
</dbReference>
<reference evidence="8" key="1">
    <citation type="submission" date="2018-05" db="EMBL/GenBank/DDBJ databases">
        <authorList>
            <person name="Lanie J.A."/>
            <person name="Ng W.-L."/>
            <person name="Kazmierczak K.M."/>
            <person name="Andrzejewski T.M."/>
            <person name="Davidsen T.M."/>
            <person name="Wayne K.J."/>
            <person name="Tettelin H."/>
            <person name="Glass J.I."/>
            <person name="Rusch D."/>
            <person name="Podicherti R."/>
            <person name="Tsui H.-C.T."/>
            <person name="Winkler M.E."/>
        </authorList>
    </citation>
    <scope>NUCLEOTIDE SEQUENCE</scope>
</reference>
<feature type="transmembrane region" description="Helical" evidence="6">
    <location>
        <begin position="516"/>
        <end position="533"/>
    </location>
</feature>
<feature type="transmembrane region" description="Helical" evidence="6">
    <location>
        <begin position="223"/>
        <end position="245"/>
    </location>
</feature>
<feature type="transmembrane region" description="Helical" evidence="6">
    <location>
        <begin position="577"/>
        <end position="602"/>
    </location>
</feature>
<feature type="domain" description="Cytochrome oxidase subunit I profile" evidence="7">
    <location>
        <begin position="208"/>
        <end position="717"/>
    </location>
</feature>
<feature type="transmembrane region" description="Helical" evidence="6">
    <location>
        <begin position="614"/>
        <end position="637"/>
    </location>
</feature>
<name>A0A381SR76_9ZZZZ</name>
<comment type="subcellular location">
    <subcellularLocation>
        <location evidence="1">Membrane</location>
        <topology evidence="1">Multi-pass membrane protein</topology>
    </subcellularLocation>
</comment>
<keyword evidence="2 6" id="KW-0812">Transmembrane</keyword>
<keyword evidence="3 6" id="KW-1133">Transmembrane helix</keyword>
<feature type="transmembrane region" description="Helical" evidence="6">
    <location>
        <begin position="436"/>
        <end position="457"/>
    </location>
</feature>
<dbReference type="AlphaFoldDB" id="A0A381SR76"/>
<organism evidence="8">
    <name type="scientific">marine metagenome</name>
    <dbReference type="NCBI Taxonomy" id="408172"/>
    <lineage>
        <taxon>unclassified sequences</taxon>
        <taxon>metagenomes</taxon>
        <taxon>ecological metagenomes</taxon>
    </lineage>
</organism>
<dbReference type="Pfam" id="PF00115">
    <property type="entry name" value="COX1"/>
    <property type="match status" value="1"/>
</dbReference>
<gene>
    <name evidence="8" type="ORF">METZ01_LOCUS59389</name>
</gene>
<dbReference type="InterPro" id="IPR000883">
    <property type="entry name" value="Cyt_C_Oxase_1"/>
</dbReference>
<feature type="transmembrane region" description="Helical" evidence="6">
    <location>
        <begin position="657"/>
        <end position="678"/>
    </location>
</feature>
<dbReference type="SUPFAM" id="SSF81442">
    <property type="entry name" value="Cytochrome c oxidase subunit I-like"/>
    <property type="match status" value="1"/>
</dbReference>
<feature type="transmembrane region" description="Helical" evidence="6">
    <location>
        <begin position="181"/>
        <end position="202"/>
    </location>
</feature>
<dbReference type="GO" id="GO:0022904">
    <property type="term" value="P:respiratory electron transport chain"/>
    <property type="evidence" value="ECO:0007669"/>
    <property type="project" value="TreeGrafter"/>
</dbReference>
<evidence type="ECO:0000313" key="8">
    <source>
        <dbReference type="EMBL" id="SVA06535.1"/>
    </source>
</evidence>
<dbReference type="NCBIfam" id="NF041895">
    <property type="entry name" value="choice_anch_V"/>
    <property type="match status" value="1"/>
</dbReference>
<evidence type="ECO:0000256" key="4">
    <source>
        <dbReference type="ARBA" id="ARBA00023136"/>
    </source>
</evidence>
<evidence type="ECO:0000256" key="2">
    <source>
        <dbReference type="ARBA" id="ARBA00022692"/>
    </source>
</evidence>
<evidence type="ECO:0000259" key="7">
    <source>
        <dbReference type="PROSITE" id="PS50855"/>
    </source>
</evidence>
<dbReference type="InterPro" id="IPR023615">
    <property type="entry name" value="Cyt_c_Oxase_su1_BS"/>
</dbReference>
<feature type="transmembrane region" description="Helical" evidence="6">
    <location>
        <begin position="545"/>
        <end position="565"/>
    </location>
</feature>